<accession>A0A4S4BL23</accession>
<evidence type="ECO:0000256" key="2">
    <source>
        <dbReference type="ARBA" id="ARBA00023125"/>
    </source>
</evidence>
<keyword evidence="6" id="KW-1185">Reference proteome</keyword>
<feature type="domain" description="HTH araC/xylS-type" evidence="4">
    <location>
        <begin position="309"/>
        <end position="407"/>
    </location>
</feature>
<dbReference type="Pfam" id="PF12833">
    <property type="entry name" value="HTH_18"/>
    <property type="match status" value="1"/>
</dbReference>
<gene>
    <name evidence="5" type="ORF">E6C55_31205</name>
</gene>
<dbReference type="Proteomes" id="UP000310636">
    <property type="component" value="Unassembled WGS sequence"/>
</dbReference>
<dbReference type="GO" id="GO:0003700">
    <property type="term" value="F:DNA-binding transcription factor activity"/>
    <property type="evidence" value="ECO:0007669"/>
    <property type="project" value="InterPro"/>
</dbReference>
<dbReference type="OrthoDB" id="184994at2"/>
<dbReference type="PANTHER" id="PTHR43280:SF34">
    <property type="entry name" value="ARAC-FAMILY TRANSCRIPTIONAL REGULATOR"/>
    <property type="match status" value="1"/>
</dbReference>
<keyword evidence="2" id="KW-0238">DNA-binding</keyword>
<evidence type="ECO:0000256" key="1">
    <source>
        <dbReference type="ARBA" id="ARBA00023015"/>
    </source>
</evidence>
<dbReference type="SUPFAM" id="SSF46689">
    <property type="entry name" value="Homeodomain-like"/>
    <property type="match status" value="1"/>
</dbReference>
<dbReference type="EMBL" id="SSOB01000066">
    <property type="protein sequence ID" value="THF72936.1"/>
    <property type="molecule type" value="Genomic_DNA"/>
</dbReference>
<proteinExistence type="predicted"/>
<dbReference type="PANTHER" id="PTHR43280">
    <property type="entry name" value="ARAC-FAMILY TRANSCRIPTIONAL REGULATOR"/>
    <property type="match status" value="1"/>
</dbReference>
<dbReference type="AlphaFoldDB" id="A0A4S4BL23"/>
<dbReference type="InterPro" id="IPR018060">
    <property type="entry name" value="HTH_AraC"/>
</dbReference>
<comment type="caution">
    <text evidence="5">The sequence shown here is derived from an EMBL/GenBank/DDBJ whole genome shotgun (WGS) entry which is preliminary data.</text>
</comment>
<dbReference type="GO" id="GO:0043565">
    <property type="term" value="F:sequence-specific DNA binding"/>
    <property type="evidence" value="ECO:0007669"/>
    <property type="project" value="InterPro"/>
</dbReference>
<evidence type="ECO:0000259" key="4">
    <source>
        <dbReference type="PROSITE" id="PS01124"/>
    </source>
</evidence>
<keyword evidence="3" id="KW-0804">Transcription</keyword>
<dbReference type="Gene3D" id="1.10.10.60">
    <property type="entry name" value="Homeodomain-like"/>
    <property type="match status" value="2"/>
</dbReference>
<dbReference type="SMART" id="SM00342">
    <property type="entry name" value="HTH_ARAC"/>
    <property type="match status" value="1"/>
</dbReference>
<keyword evidence="1" id="KW-0805">Transcription regulation</keyword>
<protein>
    <submittedName>
        <fullName evidence="5">Helix-turn-helix domain-containing protein</fullName>
    </submittedName>
</protein>
<dbReference type="PROSITE" id="PS01124">
    <property type="entry name" value="HTH_ARAC_FAMILY_2"/>
    <property type="match status" value="1"/>
</dbReference>
<evidence type="ECO:0000256" key="3">
    <source>
        <dbReference type="ARBA" id="ARBA00023163"/>
    </source>
</evidence>
<evidence type="ECO:0000313" key="5">
    <source>
        <dbReference type="EMBL" id="THF72936.1"/>
    </source>
</evidence>
<evidence type="ECO:0000313" key="6">
    <source>
        <dbReference type="Proteomes" id="UP000310636"/>
    </source>
</evidence>
<dbReference type="InterPro" id="IPR009057">
    <property type="entry name" value="Homeodomain-like_sf"/>
</dbReference>
<name>A0A4S4BL23_9BACL</name>
<organism evidence="5 6">
    <name type="scientific">Cohnella fermenti</name>
    <dbReference type="NCBI Taxonomy" id="2565925"/>
    <lineage>
        <taxon>Bacteria</taxon>
        <taxon>Bacillati</taxon>
        <taxon>Bacillota</taxon>
        <taxon>Bacilli</taxon>
        <taxon>Bacillales</taxon>
        <taxon>Paenibacillaceae</taxon>
        <taxon>Cohnella</taxon>
    </lineage>
</organism>
<reference evidence="5 6" key="1">
    <citation type="submission" date="2019-04" db="EMBL/GenBank/DDBJ databases">
        <title>Cohnella sp. nov. isolated from preserved vegetables.</title>
        <authorList>
            <person name="Lin S.-Y."/>
            <person name="Hung M.-H."/>
            <person name="Young C.-C."/>
        </authorList>
    </citation>
    <scope>NUCLEOTIDE SEQUENCE [LARGE SCALE GENOMIC DNA]</scope>
    <source>
        <strain evidence="5 6">CC-MHH1044</strain>
    </source>
</reference>
<sequence length="412" mass="46736">MLIVRSCRGDSMLTKECTFIIDSFYNLTGLPVRYYNGAEFVRMLPPIPGYLDPLGHTLQFLFDDERTVSYRVTDEILYYGKVNSLTNDGVFIVGPGYFIPPSSDRLTDIMIGAALSHSNRVEFTDFLTRIPTTSFENFLNGLCFLNFALNRRMLTVEALLLQGNSLPGVGSGIRSDLEDALFNSEESNDFHDTHQLEQRILAGVREGNIEELADLFENSVRGKAGPLAKDALRQEKNIMIISTTLVTRAAIEGGMDIETAYHLSDLYIQQAEPLSRLDSVSLLRQRMVMDFAERVSLQKYPPGISPATAKCIRYIRKRINSPILVRELANDIGINPSYLSRKFYSDMGNHLNDYINRQKINEAKKLLVLTDKTLGEISSYLSFSSQSYFQNLFRKFEDTTPIKYRNSFRVPS</sequence>